<keyword evidence="2" id="KW-0479">Metal-binding</keyword>
<dbReference type="OrthoDB" id="2993351at2759"/>
<sequence length="140" mass="15223">MSLPTLPSPSAPTASYNASCHCGAFTYTVTASPPLSATDAVIKQCNCSICERNGYMFIYVANEQVVFEKGALEEFKCYSFASNKVGHYFCGTCGSSCMLRSKDENFMPGITGINVRMLQDVDLEKVKVEHMDGKSFQAGV</sequence>
<dbReference type="PANTHER" id="PTHR28620">
    <property type="entry name" value="CENTROMERE PROTEIN V"/>
    <property type="match status" value="1"/>
</dbReference>
<gene>
    <name evidence="5" type="ORF">COCMIDRAFT_80827</name>
</gene>
<proteinExistence type="inferred from homology"/>
<dbReference type="STRING" id="930090.W6ZTX6"/>
<dbReference type="Proteomes" id="UP000054032">
    <property type="component" value="Unassembled WGS sequence"/>
</dbReference>
<dbReference type="EMBL" id="KI963920">
    <property type="protein sequence ID" value="EUC50979.1"/>
    <property type="molecule type" value="Genomic_DNA"/>
</dbReference>
<evidence type="ECO:0000256" key="3">
    <source>
        <dbReference type="ARBA" id="ARBA00022833"/>
    </source>
</evidence>
<feature type="domain" description="CENP-V/GFA" evidence="4">
    <location>
        <begin position="16"/>
        <end position="137"/>
    </location>
</feature>
<evidence type="ECO:0000259" key="4">
    <source>
        <dbReference type="PROSITE" id="PS51891"/>
    </source>
</evidence>
<dbReference type="SUPFAM" id="SSF51316">
    <property type="entry name" value="Mss4-like"/>
    <property type="match status" value="1"/>
</dbReference>
<organism evidence="5 6">
    <name type="scientific">Bipolaris oryzae ATCC 44560</name>
    <dbReference type="NCBI Taxonomy" id="930090"/>
    <lineage>
        <taxon>Eukaryota</taxon>
        <taxon>Fungi</taxon>
        <taxon>Dikarya</taxon>
        <taxon>Ascomycota</taxon>
        <taxon>Pezizomycotina</taxon>
        <taxon>Dothideomycetes</taxon>
        <taxon>Pleosporomycetidae</taxon>
        <taxon>Pleosporales</taxon>
        <taxon>Pleosporineae</taxon>
        <taxon>Pleosporaceae</taxon>
        <taxon>Bipolaris</taxon>
    </lineage>
</organism>
<name>W6ZTX6_COCMI</name>
<protein>
    <recommendedName>
        <fullName evidence="4">CENP-V/GFA domain-containing protein</fullName>
    </recommendedName>
</protein>
<evidence type="ECO:0000256" key="2">
    <source>
        <dbReference type="ARBA" id="ARBA00022723"/>
    </source>
</evidence>
<dbReference type="GeneID" id="19125747"/>
<dbReference type="PROSITE" id="PS51891">
    <property type="entry name" value="CENP_V_GFA"/>
    <property type="match status" value="1"/>
</dbReference>
<evidence type="ECO:0000256" key="1">
    <source>
        <dbReference type="ARBA" id="ARBA00005495"/>
    </source>
</evidence>
<dbReference type="AlphaFoldDB" id="W6ZTX6"/>
<reference evidence="5 6" key="1">
    <citation type="journal article" date="2013" name="PLoS Genet.">
        <title>Comparative genome structure, secondary metabolite, and effector coding capacity across Cochliobolus pathogens.</title>
        <authorList>
            <person name="Condon B.J."/>
            <person name="Leng Y."/>
            <person name="Wu D."/>
            <person name="Bushley K.E."/>
            <person name="Ohm R.A."/>
            <person name="Otillar R."/>
            <person name="Martin J."/>
            <person name="Schackwitz W."/>
            <person name="Grimwood J."/>
            <person name="MohdZainudin N."/>
            <person name="Xue C."/>
            <person name="Wang R."/>
            <person name="Manning V.A."/>
            <person name="Dhillon B."/>
            <person name="Tu Z.J."/>
            <person name="Steffenson B.J."/>
            <person name="Salamov A."/>
            <person name="Sun H."/>
            <person name="Lowry S."/>
            <person name="LaButti K."/>
            <person name="Han J."/>
            <person name="Copeland A."/>
            <person name="Lindquist E."/>
            <person name="Barry K."/>
            <person name="Schmutz J."/>
            <person name="Baker S.E."/>
            <person name="Ciuffetti L.M."/>
            <person name="Grigoriev I.V."/>
            <person name="Zhong S."/>
            <person name="Turgeon B.G."/>
        </authorList>
    </citation>
    <scope>NUCLEOTIDE SEQUENCE [LARGE SCALE GENOMIC DNA]</scope>
    <source>
        <strain evidence="5 6">ATCC 44560</strain>
    </source>
</reference>
<dbReference type="HOGENOM" id="CLU_055491_7_0_1"/>
<dbReference type="Gene3D" id="2.170.150.70">
    <property type="match status" value="1"/>
</dbReference>
<dbReference type="GO" id="GO:0016846">
    <property type="term" value="F:carbon-sulfur lyase activity"/>
    <property type="evidence" value="ECO:0007669"/>
    <property type="project" value="InterPro"/>
</dbReference>
<evidence type="ECO:0000313" key="5">
    <source>
        <dbReference type="EMBL" id="EUC50979.1"/>
    </source>
</evidence>
<dbReference type="Pfam" id="PF04828">
    <property type="entry name" value="GFA"/>
    <property type="match status" value="1"/>
</dbReference>
<dbReference type="eggNOG" id="ENOG502SYFF">
    <property type="taxonomic scope" value="Eukaryota"/>
</dbReference>
<accession>W6ZTX6</accession>
<keyword evidence="6" id="KW-1185">Reference proteome</keyword>
<dbReference type="GO" id="GO:0046872">
    <property type="term" value="F:metal ion binding"/>
    <property type="evidence" value="ECO:0007669"/>
    <property type="project" value="UniProtKB-KW"/>
</dbReference>
<dbReference type="PANTHER" id="PTHR28620:SF1">
    <property type="entry name" value="CENP-V_GFA DOMAIN-CONTAINING PROTEIN"/>
    <property type="match status" value="1"/>
</dbReference>
<comment type="similarity">
    <text evidence="1">Belongs to the Gfa family.</text>
</comment>
<dbReference type="KEGG" id="bor:COCMIDRAFT_80827"/>
<dbReference type="InterPro" id="IPR006913">
    <property type="entry name" value="CENP-V/GFA"/>
</dbReference>
<evidence type="ECO:0000313" key="6">
    <source>
        <dbReference type="Proteomes" id="UP000054032"/>
    </source>
</evidence>
<keyword evidence="3" id="KW-0862">Zinc</keyword>
<dbReference type="InterPro" id="IPR011057">
    <property type="entry name" value="Mss4-like_sf"/>
</dbReference>
<dbReference type="InterPro" id="IPR052355">
    <property type="entry name" value="CENP-V-like"/>
</dbReference>
<dbReference type="RefSeq" id="XP_007682617.1">
    <property type="nucleotide sequence ID" value="XM_007684427.1"/>
</dbReference>